<dbReference type="RefSeq" id="WP_023893690.1">
    <property type="nucleotide sequence ID" value="NC_023030.2"/>
</dbReference>
<dbReference type="Gene3D" id="3.90.280.10">
    <property type="entry name" value="PEBP-like"/>
    <property type="match status" value="1"/>
</dbReference>
<dbReference type="Proteomes" id="UP000018735">
    <property type="component" value="Chromosome"/>
</dbReference>
<sequence>MRWIINMDMKKKHAIWSNCFTETGDGVYLKSETVKLNNNRYESLDLTWDKIEGAKSYAVVMVDYEASRVIGQSFIHWVVANVKENKLAYAANINDKSIVQGLNSTAQGQTENSKGVIIECVPGAFKNTAEAASDYLPPLPPDDTHLYTLRVYGLDVDHVDLPKHFSLTDLNQKIIHHTVGEHELHFWYKPN</sequence>
<accession>A0A0F6CKT2</accession>
<proteinExistence type="predicted"/>
<organism evidence="1 2">
    <name type="scientific">Mycoplasmoides gallisepticum S6</name>
    <dbReference type="NCBI Taxonomy" id="1006581"/>
    <lineage>
        <taxon>Bacteria</taxon>
        <taxon>Bacillati</taxon>
        <taxon>Mycoplasmatota</taxon>
        <taxon>Mycoplasmoidales</taxon>
        <taxon>Mycoplasmoidaceae</taxon>
        <taxon>Mycoplasmoides</taxon>
    </lineage>
</organism>
<dbReference type="AlphaFoldDB" id="A0A0F6CKT2"/>
<name>A0A0F6CKT2_MYCGL</name>
<dbReference type="InterPro" id="IPR008914">
    <property type="entry name" value="PEBP"/>
</dbReference>
<dbReference type="SUPFAM" id="SSF49777">
    <property type="entry name" value="PEBP-like"/>
    <property type="match status" value="1"/>
</dbReference>
<dbReference type="KEGG" id="mgz:GCW_02495"/>
<dbReference type="Pfam" id="PF01161">
    <property type="entry name" value="PBP"/>
    <property type="match status" value="1"/>
</dbReference>
<evidence type="ECO:0000313" key="1">
    <source>
        <dbReference type="EMBL" id="AHB99704.1"/>
    </source>
</evidence>
<dbReference type="eggNOG" id="COG1881">
    <property type="taxonomic scope" value="Bacteria"/>
</dbReference>
<dbReference type="NCBIfam" id="TIGR00481">
    <property type="entry name" value="YbhB/YbcL family Raf kinase inhibitor-like protein"/>
    <property type="match status" value="1"/>
</dbReference>
<dbReference type="InterPro" id="IPR005247">
    <property type="entry name" value="YbhB_YbcL/LppC-like"/>
</dbReference>
<protein>
    <submittedName>
        <fullName evidence="1">Phospholipid-binding protein</fullName>
    </submittedName>
</protein>
<dbReference type="InterPro" id="IPR036610">
    <property type="entry name" value="PEBP-like_sf"/>
</dbReference>
<gene>
    <name evidence="1" type="ORF">GCW_02495</name>
</gene>
<evidence type="ECO:0000313" key="2">
    <source>
        <dbReference type="Proteomes" id="UP000018735"/>
    </source>
</evidence>
<dbReference type="EMBL" id="CP006916">
    <property type="protein sequence ID" value="AHB99704.1"/>
    <property type="molecule type" value="Genomic_DNA"/>
</dbReference>
<dbReference type="HOGENOM" id="CLU_083918_4_0_14"/>
<reference evidence="1 2" key="1">
    <citation type="journal article" date="2011" name="PLoS ONE">
        <title>Core proteome of the minimal cell: comparative proteomics of three mollicute species.</title>
        <authorList>
            <person name="Fisunov G.Y."/>
            <person name="Alexeev D.G."/>
            <person name="Bazaleev N.A."/>
            <person name="Ladygina V.G."/>
            <person name="Galyamina M.A."/>
            <person name="Kondratov I.G."/>
            <person name="Zhukova N.A."/>
            <person name="Serebryakova M.V."/>
            <person name="Demina I.A."/>
            <person name="Govorun V.M."/>
        </authorList>
    </citation>
    <scope>NUCLEOTIDE SEQUENCE [LARGE SCALE GENOMIC DNA]</scope>
    <source>
        <strain evidence="1 2">S6</strain>
    </source>
</reference>
<dbReference type="CDD" id="cd00865">
    <property type="entry name" value="PEBP_bact_arch"/>
    <property type="match status" value="1"/>
</dbReference>